<name>A0ABT1BUV4_9BACT</name>
<dbReference type="Pfam" id="PF12771">
    <property type="entry name" value="SusD-like_2"/>
    <property type="match status" value="1"/>
</dbReference>
<dbReference type="InterPro" id="IPR041662">
    <property type="entry name" value="SusD-like_2"/>
</dbReference>
<keyword evidence="3" id="KW-1185">Reference proteome</keyword>
<dbReference type="InterPro" id="IPR011990">
    <property type="entry name" value="TPR-like_helical_dom_sf"/>
</dbReference>
<dbReference type="PROSITE" id="PS51257">
    <property type="entry name" value="PROKAR_LIPOPROTEIN"/>
    <property type="match status" value="1"/>
</dbReference>
<feature type="chain" id="PRO_5046741593" evidence="1">
    <location>
        <begin position="25"/>
        <end position="554"/>
    </location>
</feature>
<evidence type="ECO:0000256" key="1">
    <source>
        <dbReference type="SAM" id="SignalP"/>
    </source>
</evidence>
<evidence type="ECO:0000313" key="3">
    <source>
        <dbReference type="Proteomes" id="UP001204015"/>
    </source>
</evidence>
<dbReference type="Proteomes" id="UP001204015">
    <property type="component" value="Unassembled WGS sequence"/>
</dbReference>
<gene>
    <name evidence="2" type="ORF">NG821_02585</name>
</gene>
<reference evidence="2 3" key="1">
    <citation type="submission" date="2022-06" db="EMBL/GenBank/DDBJ databases">
        <title>A taxonomic note on the genus Prevotella: Description of four novel genera and emended description of the genera Hallella and Xylanibacter.</title>
        <authorList>
            <person name="Hitch T.C.A."/>
        </authorList>
    </citation>
    <scope>NUCLEOTIDE SEQUENCE [LARGE SCALE GENOMIC DNA]</scope>
    <source>
        <strain evidence="2 3">DSM 100619</strain>
    </source>
</reference>
<dbReference type="Gene3D" id="1.25.40.390">
    <property type="match status" value="1"/>
</dbReference>
<comment type="caution">
    <text evidence="2">The sequence shown here is derived from an EMBL/GenBank/DDBJ whole genome shotgun (WGS) entry which is preliminary data.</text>
</comment>
<sequence length="554" mass="61681">MKTYKYLALASVLALGLAGCSDFGDTNVNPESINEDNVPYAMVFSNAQHQALGSDWDMWRTGCIYCEQFTQQLVSLDWWPYYTRYEWSNDYSKSYWDTFDGDRGAMRDVTTCYDKWADNADMKIDYNIARVMRVYAFSKMTDLYGDIPYSQAGRPAKYPYPVYDSQESIYKSMLAELDSAQANLGSGTAKMGNQDLYYNGDAASWKKFANSLMLRLAMRLVKVDQATAKEYAVKALANGLMTSNSDNCKLAHSGGTTSNDSSEPFAKIHAHEDREFYLTDAFVNMLKGTNDPRISLIGTIAPSKDGKQYTDIQSNTGGVWTSHDYGDMTFASQKGLPSGGYNIVENSQYFVGKVDKAFNDSAYLANYGRYYSSPNRCTYADPTGTTFIVTYAQTEFLLAEAVYRGYISGSAKAYYDAGVKAAFEQYSQFPNASSAISVAFPNGADAAAAAYLAANPFDDSKALEQINTQYYINSFGDPYEVFSNWRRSGYPVLAPAPMAKLDGECATASDGYSIPRRFRYPTSESQVNATNYNAAVGRMTNGDTFYSRVWWDAE</sequence>
<organism evidence="2 3">
    <name type="scientific">Segatella cerevisiae</name>
    <dbReference type="NCBI Taxonomy" id="2053716"/>
    <lineage>
        <taxon>Bacteria</taxon>
        <taxon>Pseudomonadati</taxon>
        <taxon>Bacteroidota</taxon>
        <taxon>Bacteroidia</taxon>
        <taxon>Bacteroidales</taxon>
        <taxon>Prevotellaceae</taxon>
        <taxon>Segatella</taxon>
    </lineage>
</organism>
<keyword evidence="2" id="KW-0449">Lipoprotein</keyword>
<accession>A0ABT1BUV4</accession>
<proteinExistence type="predicted"/>
<keyword evidence="1" id="KW-0732">Signal</keyword>
<protein>
    <submittedName>
        <fullName evidence="2">SusD/RagB family nutrient-binding outer membrane lipoprotein</fullName>
    </submittedName>
</protein>
<feature type="signal peptide" evidence="1">
    <location>
        <begin position="1"/>
        <end position="24"/>
    </location>
</feature>
<dbReference type="EMBL" id="JAMXLY010000006">
    <property type="protein sequence ID" value="MCO6024739.1"/>
    <property type="molecule type" value="Genomic_DNA"/>
</dbReference>
<dbReference type="SUPFAM" id="SSF48452">
    <property type="entry name" value="TPR-like"/>
    <property type="match status" value="1"/>
</dbReference>
<evidence type="ECO:0000313" key="2">
    <source>
        <dbReference type="EMBL" id="MCO6024739.1"/>
    </source>
</evidence>
<dbReference type="RefSeq" id="WP_252760103.1">
    <property type="nucleotide sequence ID" value="NZ_JAMXLY010000006.1"/>
</dbReference>